<feature type="compositionally biased region" description="Basic residues" evidence="1">
    <location>
        <begin position="34"/>
        <end position="49"/>
    </location>
</feature>
<dbReference type="EMBL" id="CADCTN010000037">
    <property type="protein sequence ID" value="CAA9222240.1"/>
    <property type="molecule type" value="Genomic_DNA"/>
</dbReference>
<dbReference type="AlphaFoldDB" id="A0A6J4HG68"/>
<accession>A0A6J4HG68</accession>
<gene>
    <name evidence="2" type="ORF">AVDCRST_MAG52-500</name>
</gene>
<protein>
    <submittedName>
        <fullName evidence="2">Uncharacterized protein</fullName>
    </submittedName>
</protein>
<reference evidence="2" key="1">
    <citation type="submission" date="2020-02" db="EMBL/GenBank/DDBJ databases">
        <authorList>
            <person name="Meier V. D."/>
        </authorList>
    </citation>
    <scope>NUCLEOTIDE SEQUENCE</scope>
    <source>
        <strain evidence="2">AVDCRST_MAG52</strain>
    </source>
</reference>
<evidence type="ECO:0000313" key="2">
    <source>
        <dbReference type="EMBL" id="CAA9222240.1"/>
    </source>
</evidence>
<name>A0A6J4HG68_9ACTN</name>
<evidence type="ECO:0000256" key="1">
    <source>
        <dbReference type="SAM" id="MobiDB-lite"/>
    </source>
</evidence>
<sequence>VGEVAGRGRPSSSLHRREVRARRGDDGAGDCAARRRAGERRAGRRGSGR</sequence>
<feature type="non-terminal residue" evidence="2">
    <location>
        <position position="49"/>
    </location>
</feature>
<feature type="region of interest" description="Disordered" evidence="1">
    <location>
        <begin position="1"/>
        <end position="49"/>
    </location>
</feature>
<organism evidence="2">
    <name type="scientific">uncultured Blastococcus sp</name>
    <dbReference type="NCBI Taxonomy" id="217144"/>
    <lineage>
        <taxon>Bacteria</taxon>
        <taxon>Bacillati</taxon>
        <taxon>Actinomycetota</taxon>
        <taxon>Actinomycetes</taxon>
        <taxon>Geodermatophilales</taxon>
        <taxon>Geodermatophilaceae</taxon>
        <taxon>Blastococcus</taxon>
        <taxon>environmental samples</taxon>
    </lineage>
</organism>
<feature type="non-terminal residue" evidence="2">
    <location>
        <position position="1"/>
    </location>
</feature>
<proteinExistence type="predicted"/>